<gene>
    <name evidence="3" type="ORF">HKI87_03g24970</name>
</gene>
<evidence type="ECO:0000259" key="2">
    <source>
        <dbReference type="Pfam" id="PF08729"/>
    </source>
</evidence>
<organism evidence="3 4">
    <name type="scientific">Chloropicon roscoffensis</name>
    <dbReference type="NCBI Taxonomy" id="1461544"/>
    <lineage>
        <taxon>Eukaryota</taxon>
        <taxon>Viridiplantae</taxon>
        <taxon>Chlorophyta</taxon>
        <taxon>Chloropicophyceae</taxon>
        <taxon>Chloropicales</taxon>
        <taxon>Chloropicaceae</taxon>
        <taxon>Chloropicon</taxon>
    </lineage>
</organism>
<reference evidence="3 4" key="1">
    <citation type="submission" date="2024-03" db="EMBL/GenBank/DDBJ databases">
        <title>Complete genome sequence of the green alga Chloropicon roscoffensis RCC1871.</title>
        <authorList>
            <person name="Lemieux C."/>
            <person name="Pombert J.-F."/>
            <person name="Otis C."/>
            <person name="Turmel M."/>
        </authorList>
    </citation>
    <scope>NUCLEOTIDE SEQUENCE [LARGE SCALE GENOMIC DNA]</scope>
    <source>
        <strain evidence="3 4">RCC1871</strain>
    </source>
</reference>
<feature type="compositionally biased region" description="Basic residues" evidence="1">
    <location>
        <begin position="239"/>
        <end position="253"/>
    </location>
</feature>
<name>A0AAX4P4J3_9CHLO</name>
<feature type="compositionally biased region" description="Basic and acidic residues" evidence="1">
    <location>
        <begin position="175"/>
        <end position="186"/>
    </location>
</feature>
<evidence type="ECO:0000313" key="4">
    <source>
        <dbReference type="Proteomes" id="UP001472866"/>
    </source>
</evidence>
<feature type="compositionally biased region" description="Acidic residues" evidence="1">
    <location>
        <begin position="126"/>
        <end position="135"/>
    </location>
</feature>
<proteinExistence type="predicted"/>
<dbReference type="InterPro" id="IPR014840">
    <property type="entry name" value="HRD"/>
</dbReference>
<feature type="domain" description="Hpc2-related" evidence="2">
    <location>
        <begin position="167"/>
        <end position="217"/>
    </location>
</feature>
<dbReference type="GO" id="GO:0005634">
    <property type="term" value="C:nucleus"/>
    <property type="evidence" value="ECO:0007669"/>
    <property type="project" value="TreeGrafter"/>
</dbReference>
<feature type="compositionally biased region" description="Basic and acidic residues" evidence="1">
    <location>
        <begin position="44"/>
        <end position="54"/>
    </location>
</feature>
<dbReference type="Proteomes" id="UP001472866">
    <property type="component" value="Chromosome 03"/>
</dbReference>
<evidence type="ECO:0000313" key="3">
    <source>
        <dbReference type="EMBL" id="WZN60963.1"/>
    </source>
</evidence>
<dbReference type="PANTHER" id="PTHR21669:SF28">
    <property type="entry name" value="YEMANUCLEIN"/>
    <property type="match status" value="1"/>
</dbReference>
<dbReference type="GO" id="GO:0006325">
    <property type="term" value="P:chromatin organization"/>
    <property type="evidence" value="ECO:0007669"/>
    <property type="project" value="TreeGrafter"/>
</dbReference>
<dbReference type="AlphaFoldDB" id="A0AAX4P4J3"/>
<dbReference type="Pfam" id="PF08729">
    <property type="entry name" value="HUN"/>
    <property type="match status" value="1"/>
</dbReference>
<feature type="region of interest" description="Disordered" evidence="1">
    <location>
        <begin position="1"/>
        <end position="108"/>
    </location>
</feature>
<sequence length="253" mass="26980">MASAPAPAPAPRLAPTPVPSAPRPAPAAPAPKKRRAPSAKKTAPKKESRGHHVDLLATNTVSWKSLVRARKAERAAEGPTPNKAAIPSFDDLPVSRSSQPALPTHNPLASVIAKIEGMYGNAQAESDSDREEDEASAGAMGTDQGGSQAGSQGHQDGGAGGITSPSKKKKKKKKGDPNDHYDHDDPFIDDEEVVQYIQRSKAKTKHDGFFINRGKLETQSGNTDSQDNRSTVNSDDFKPKKKIIKKKTTKAKK</sequence>
<feature type="compositionally biased region" description="Polar residues" evidence="1">
    <location>
        <begin position="217"/>
        <end position="234"/>
    </location>
</feature>
<feature type="compositionally biased region" description="Pro residues" evidence="1">
    <location>
        <begin position="1"/>
        <end position="29"/>
    </location>
</feature>
<evidence type="ECO:0000256" key="1">
    <source>
        <dbReference type="SAM" id="MobiDB-lite"/>
    </source>
</evidence>
<accession>A0AAX4P4J3</accession>
<feature type="region of interest" description="Disordered" evidence="1">
    <location>
        <begin position="120"/>
        <end position="253"/>
    </location>
</feature>
<keyword evidence="4" id="KW-1185">Reference proteome</keyword>
<protein>
    <submittedName>
        <fullName evidence="3">HUN domain-containing protein</fullName>
    </submittedName>
</protein>
<dbReference type="EMBL" id="CP151503">
    <property type="protein sequence ID" value="WZN60963.1"/>
    <property type="molecule type" value="Genomic_DNA"/>
</dbReference>
<dbReference type="PANTHER" id="PTHR21669">
    <property type="entry name" value="CAPZ-INTERACTING PROTEIN AND RELATED PROTEINS"/>
    <property type="match status" value="1"/>
</dbReference>